<evidence type="ECO:0000313" key="6">
    <source>
        <dbReference type="Proteomes" id="UP000552644"/>
    </source>
</evidence>
<proteinExistence type="predicted"/>
<evidence type="ECO:0000259" key="4">
    <source>
        <dbReference type="PROSITE" id="PS01124"/>
    </source>
</evidence>
<gene>
    <name evidence="5" type="ORF">FHS44_000594</name>
</gene>
<accession>A0A7W7QH63</accession>
<dbReference type="PANTHER" id="PTHR43130">
    <property type="entry name" value="ARAC-FAMILY TRANSCRIPTIONAL REGULATOR"/>
    <property type="match status" value="1"/>
</dbReference>
<reference evidence="5 6" key="1">
    <citation type="submission" date="2020-08" db="EMBL/GenBank/DDBJ databases">
        <title>Genomic Encyclopedia of Type Strains, Phase III (KMG-III): the genomes of soil and plant-associated and newly described type strains.</title>
        <authorList>
            <person name="Whitman W."/>
        </authorList>
    </citation>
    <scope>NUCLEOTIDE SEQUENCE [LARGE SCALE GENOMIC DNA]</scope>
    <source>
        <strain evidence="5 6">CECT 8840</strain>
    </source>
</reference>
<keyword evidence="2" id="KW-0238">DNA-binding</keyword>
<dbReference type="PANTHER" id="PTHR43130:SF3">
    <property type="entry name" value="HTH-TYPE TRANSCRIPTIONAL REGULATOR RV1931C"/>
    <property type="match status" value="1"/>
</dbReference>
<keyword evidence="3" id="KW-0804">Transcription</keyword>
<protein>
    <submittedName>
        <fullName evidence="5">Transcriptional regulator GlxA family with amidase domain</fullName>
    </submittedName>
</protein>
<dbReference type="AlphaFoldDB" id="A0A7W7QH63"/>
<dbReference type="Pfam" id="PF12833">
    <property type="entry name" value="HTH_18"/>
    <property type="match status" value="1"/>
</dbReference>
<dbReference type="GO" id="GO:0003700">
    <property type="term" value="F:DNA-binding transcription factor activity"/>
    <property type="evidence" value="ECO:0007669"/>
    <property type="project" value="InterPro"/>
</dbReference>
<evidence type="ECO:0000313" key="5">
    <source>
        <dbReference type="EMBL" id="MBB4913522.1"/>
    </source>
</evidence>
<dbReference type="SMART" id="SM00342">
    <property type="entry name" value="HTH_ARAC"/>
    <property type="match status" value="1"/>
</dbReference>
<name>A0A7W7QH63_9ACTN</name>
<feature type="domain" description="HTH araC/xylS-type" evidence="4">
    <location>
        <begin position="233"/>
        <end position="331"/>
    </location>
</feature>
<sequence>MSAVVRQVLAVSAPAVPTVRTVAVLAFPGVVAFDLGVPCQVFSSAYAPDGTPLYRVMVCGPDDVMATAVGTACFRLRPEHPLRDAARADTIVVPGLARDAPEVAPEVLDLLRTAVRHGARVLSICTGAFVLARAGLLDGRRATTHWRMTGELARARPLVEVEPKALYVDAGQVLTSAGVAAGLDLCVHVVRSDHGPAVAADVARGVVMAPEREGGQAQFVRHPPPGPGETDLGPTLGWMREHLHRPLTLADIARRANTSVRNLNRRFQDQVGTTPLRWLLRARVDRARELLESTNLPVERVAERCGFGSPATFRARFAQRSGVSPSAYRAAFRFHETARRENRNVQDV</sequence>
<dbReference type="InterPro" id="IPR029062">
    <property type="entry name" value="Class_I_gatase-like"/>
</dbReference>
<dbReference type="InterPro" id="IPR018062">
    <property type="entry name" value="HTH_AraC-typ_CS"/>
</dbReference>
<dbReference type="InterPro" id="IPR018060">
    <property type="entry name" value="HTH_AraC"/>
</dbReference>
<keyword evidence="6" id="KW-1185">Reference proteome</keyword>
<dbReference type="Pfam" id="PF01965">
    <property type="entry name" value="DJ-1_PfpI"/>
    <property type="match status" value="1"/>
</dbReference>
<dbReference type="SUPFAM" id="SSF46689">
    <property type="entry name" value="Homeodomain-like"/>
    <property type="match status" value="2"/>
</dbReference>
<dbReference type="PROSITE" id="PS01124">
    <property type="entry name" value="HTH_ARAC_FAMILY_2"/>
    <property type="match status" value="1"/>
</dbReference>
<evidence type="ECO:0000256" key="1">
    <source>
        <dbReference type="ARBA" id="ARBA00023015"/>
    </source>
</evidence>
<dbReference type="Proteomes" id="UP000552644">
    <property type="component" value="Unassembled WGS sequence"/>
</dbReference>
<evidence type="ECO:0000256" key="2">
    <source>
        <dbReference type="ARBA" id="ARBA00023125"/>
    </source>
</evidence>
<dbReference type="PROSITE" id="PS00041">
    <property type="entry name" value="HTH_ARAC_FAMILY_1"/>
    <property type="match status" value="1"/>
</dbReference>
<dbReference type="GO" id="GO:0043565">
    <property type="term" value="F:sequence-specific DNA binding"/>
    <property type="evidence" value="ECO:0007669"/>
    <property type="project" value="InterPro"/>
</dbReference>
<dbReference type="CDD" id="cd03137">
    <property type="entry name" value="GATase1_AraC_1"/>
    <property type="match status" value="1"/>
</dbReference>
<dbReference type="InterPro" id="IPR002818">
    <property type="entry name" value="DJ-1/PfpI"/>
</dbReference>
<dbReference type="EMBL" id="JACHJP010000001">
    <property type="protein sequence ID" value="MBB4913522.1"/>
    <property type="molecule type" value="Genomic_DNA"/>
</dbReference>
<dbReference type="RefSeq" id="WP_312863512.1">
    <property type="nucleotide sequence ID" value="NZ_JACHJP010000001.1"/>
</dbReference>
<dbReference type="Gene3D" id="1.10.10.60">
    <property type="entry name" value="Homeodomain-like"/>
    <property type="match status" value="1"/>
</dbReference>
<dbReference type="SUPFAM" id="SSF52317">
    <property type="entry name" value="Class I glutamine amidotransferase-like"/>
    <property type="match status" value="1"/>
</dbReference>
<evidence type="ECO:0000256" key="3">
    <source>
        <dbReference type="ARBA" id="ARBA00023163"/>
    </source>
</evidence>
<comment type="caution">
    <text evidence="5">The sequence shown here is derived from an EMBL/GenBank/DDBJ whole genome shotgun (WGS) entry which is preliminary data.</text>
</comment>
<dbReference type="Gene3D" id="3.40.50.880">
    <property type="match status" value="1"/>
</dbReference>
<dbReference type="InterPro" id="IPR052158">
    <property type="entry name" value="INH-QAR"/>
</dbReference>
<keyword evidence="1" id="KW-0805">Transcription regulation</keyword>
<dbReference type="InterPro" id="IPR009057">
    <property type="entry name" value="Homeodomain-like_sf"/>
</dbReference>
<organism evidence="5 6">
    <name type="scientific">Streptosporangium saharense</name>
    <dbReference type="NCBI Taxonomy" id="1706840"/>
    <lineage>
        <taxon>Bacteria</taxon>
        <taxon>Bacillati</taxon>
        <taxon>Actinomycetota</taxon>
        <taxon>Actinomycetes</taxon>
        <taxon>Streptosporangiales</taxon>
        <taxon>Streptosporangiaceae</taxon>
        <taxon>Streptosporangium</taxon>
    </lineage>
</organism>